<reference evidence="7 8" key="1">
    <citation type="submission" date="2015-08" db="EMBL/GenBank/DDBJ databases">
        <title>Genomes of Isolates from Cabo Rojo, PR.</title>
        <authorList>
            <person name="Sanchez-Nieves R.L."/>
            <person name="Montalvo-Rodriguez R."/>
        </authorList>
    </citation>
    <scope>NUCLEOTIDE SEQUENCE [LARGE SCALE GENOMIC DNA]</scope>
    <source>
        <strain evidence="7 8">SL3</strain>
    </source>
</reference>
<name>A0A0M9ALU6_9EURY</name>
<dbReference type="SUPFAM" id="SSF46785">
    <property type="entry name" value="Winged helix' DNA-binding domain"/>
    <property type="match status" value="1"/>
</dbReference>
<dbReference type="InterPro" id="IPR051815">
    <property type="entry name" value="Molybdate_resp_trans_reg"/>
</dbReference>
<proteinExistence type="inferred from homology"/>
<dbReference type="AlphaFoldDB" id="A0A0M9ALU6"/>
<keyword evidence="8" id="KW-1185">Reference proteome</keyword>
<evidence type="ECO:0000256" key="5">
    <source>
        <dbReference type="ARBA" id="ARBA00022737"/>
    </source>
</evidence>
<dbReference type="PATRIC" id="fig|1705562.3.peg.1300"/>
<dbReference type="PANTHER" id="PTHR30432">
    <property type="entry name" value="TRANSCRIPTIONAL REGULATOR MODE"/>
    <property type="match status" value="1"/>
</dbReference>
<accession>A0A0M9ALU6</accession>
<dbReference type="PROSITE" id="PS51866">
    <property type="entry name" value="MOP"/>
    <property type="match status" value="1"/>
</dbReference>
<dbReference type="InterPro" id="IPR000847">
    <property type="entry name" value="LysR_HTH_N"/>
</dbReference>
<dbReference type="Pfam" id="PF00126">
    <property type="entry name" value="HTH_1"/>
    <property type="match status" value="1"/>
</dbReference>
<evidence type="ECO:0000256" key="2">
    <source>
        <dbReference type="ARBA" id="ARBA00008110"/>
    </source>
</evidence>
<keyword evidence="3" id="KW-0813">Transport</keyword>
<dbReference type="OrthoDB" id="70912at2157"/>
<evidence type="ECO:0000256" key="4">
    <source>
        <dbReference type="ARBA" id="ARBA00022505"/>
    </source>
</evidence>
<dbReference type="Proteomes" id="UP000037729">
    <property type="component" value="Unassembled WGS sequence"/>
</dbReference>
<dbReference type="GO" id="GO:0030151">
    <property type="term" value="F:molybdenum ion binding"/>
    <property type="evidence" value="ECO:0007669"/>
    <property type="project" value="InterPro"/>
</dbReference>
<dbReference type="PIRSF" id="PIRSF005763">
    <property type="entry name" value="Txn_reg_ModE"/>
    <property type="match status" value="1"/>
</dbReference>
<feature type="domain" description="Mop" evidence="6">
    <location>
        <begin position="164"/>
        <end position="230"/>
    </location>
</feature>
<dbReference type="InterPro" id="IPR004606">
    <property type="entry name" value="Mop_domain"/>
</dbReference>
<keyword evidence="4" id="KW-0500">Molybdenum</keyword>
<protein>
    <submittedName>
        <fullName evidence="7">Molybdenum-binding protein</fullName>
    </submittedName>
</protein>
<dbReference type="GO" id="GO:0015689">
    <property type="term" value="P:molybdate ion transport"/>
    <property type="evidence" value="ECO:0007669"/>
    <property type="project" value="InterPro"/>
</dbReference>
<dbReference type="Gene3D" id="1.10.10.10">
    <property type="entry name" value="Winged helix-like DNA-binding domain superfamily/Winged helix DNA-binding domain"/>
    <property type="match status" value="1"/>
</dbReference>
<dbReference type="Pfam" id="PF03459">
    <property type="entry name" value="TOBE"/>
    <property type="match status" value="1"/>
</dbReference>
<gene>
    <name evidence="7" type="ORF">AMS69_01790</name>
</gene>
<dbReference type="InterPro" id="IPR016462">
    <property type="entry name" value="ModE"/>
</dbReference>
<dbReference type="InterPro" id="IPR008995">
    <property type="entry name" value="Mo/tungstate-bd_C_term_dom"/>
</dbReference>
<evidence type="ECO:0000259" key="6">
    <source>
        <dbReference type="PROSITE" id="PS51866"/>
    </source>
</evidence>
<dbReference type="STRING" id="1705562.AMS69_01790"/>
<organism evidence="7 8">
    <name type="scientific">Haloarcula rubripromontorii</name>
    <dbReference type="NCBI Taxonomy" id="1705562"/>
    <lineage>
        <taxon>Archaea</taxon>
        <taxon>Methanobacteriati</taxon>
        <taxon>Methanobacteriota</taxon>
        <taxon>Stenosarchaea group</taxon>
        <taxon>Halobacteria</taxon>
        <taxon>Halobacteriales</taxon>
        <taxon>Haloarculaceae</taxon>
        <taxon>Haloarcula</taxon>
    </lineage>
</organism>
<keyword evidence="5" id="KW-0677">Repeat</keyword>
<dbReference type="PANTHER" id="PTHR30432:SF1">
    <property type="entry name" value="DNA-BINDING TRANSCRIPTIONAL DUAL REGULATOR MODE"/>
    <property type="match status" value="1"/>
</dbReference>
<evidence type="ECO:0000256" key="3">
    <source>
        <dbReference type="ARBA" id="ARBA00022448"/>
    </source>
</evidence>
<dbReference type="Gene3D" id="2.40.50.100">
    <property type="match status" value="1"/>
</dbReference>
<dbReference type="InterPro" id="IPR005116">
    <property type="entry name" value="Transp-assoc_OB_typ1"/>
</dbReference>
<evidence type="ECO:0000313" key="7">
    <source>
        <dbReference type="EMBL" id="KOX94612.1"/>
    </source>
</evidence>
<evidence type="ECO:0000256" key="1">
    <source>
        <dbReference type="ARBA" id="ARBA00004202"/>
    </source>
</evidence>
<sequence>MDATADVEVQLGQGDVALTARDRTLLQAVAAHGSLNAAADALGRSYAHAQRRIVELEEVFGPLVDRSRGGSGGGGSELTATAEQLLARFQRLQAEFDGVATAEETVLSGTVVDRDGELATVETPPGTVRAIVDTEASPGDAVEVGIRADTVTLNAPPEAPEPAGTSARNQFAGTVDRIDEGTAIALVALAIDPDTTLSALVTDTSLDKLDISEGADLVASFKATATVGVIPAIEQPDSDEQS</sequence>
<dbReference type="InterPro" id="IPR036390">
    <property type="entry name" value="WH_DNA-bd_sf"/>
</dbReference>
<evidence type="ECO:0000313" key="8">
    <source>
        <dbReference type="Proteomes" id="UP000037729"/>
    </source>
</evidence>
<comment type="subcellular location">
    <subcellularLocation>
        <location evidence="1">Cell membrane</location>
        <topology evidence="1">Peripheral membrane protein</topology>
    </subcellularLocation>
</comment>
<dbReference type="GO" id="GO:0005886">
    <property type="term" value="C:plasma membrane"/>
    <property type="evidence" value="ECO:0007669"/>
    <property type="project" value="UniProtKB-SubCell"/>
</dbReference>
<dbReference type="EMBL" id="LIUF01000001">
    <property type="protein sequence ID" value="KOX94612.1"/>
    <property type="molecule type" value="Genomic_DNA"/>
</dbReference>
<dbReference type="RefSeq" id="WP_053966384.1">
    <property type="nucleotide sequence ID" value="NZ_LIUF01000001.1"/>
</dbReference>
<dbReference type="SUPFAM" id="SSF50331">
    <property type="entry name" value="MOP-like"/>
    <property type="match status" value="1"/>
</dbReference>
<comment type="similarity">
    <text evidence="2">Belongs to the ModE family.</text>
</comment>
<dbReference type="InterPro" id="IPR036388">
    <property type="entry name" value="WH-like_DNA-bd_sf"/>
</dbReference>
<comment type="caution">
    <text evidence="7">The sequence shown here is derived from an EMBL/GenBank/DDBJ whole genome shotgun (WGS) entry which is preliminary data.</text>
</comment>
<dbReference type="GO" id="GO:0003700">
    <property type="term" value="F:DNA-binding transcription factor activity"/>
    <property type="evidence" value="ECO:0007669"/>
    <property type="project" value="InterPro"/>
</dbReference>